<dbReference type="PANTHER" id="PTHR15615">
    <property type="match status" value="1"/>
</dbReference>
<dbReference type="PANTHER" id="PTHR15615:SF94">
    <property type="entry name" value="PHO85 CYCLIN-6-RELATED"/>
    <property type="match status" value="1"/>
</dbReference>
<dbReference type="STRING" id="796925.A0A137NYU8"/>
<name>A0A137NYU8_CONC2</name>
<protein>
    <submittedName>
        <fullName evidence="1">Cyclin-domain-containing protein</fullName>
    </submittedName>
</protein>
<keyword evidence="2" id="KW-1185">Reference proteome</keyword>
<proteinExistence type="predicted"/>
<dbReference type="EMBL" id="KQ964600">
    <property type="protein sequence ID" value="KXN68010.1"/>
    <property type="molecule type" value="Genomic_DNA"/>
</dbReference>
<reference evidence="1 2" key="1">
    <citation type="journal article" date="2015" name="Genome Biol. Evol.">
        <title>Phylogenomic analyses indicate that early fungi evolved digesting cell walls of algal ancestors of land plants.</title>
        <authorList>
            <person name="Chang Y."/>
            <person name="Wang S."/>
            <person name="Sekimoto S."/>
            <person name="Aerts A.L."/>
            <person name="Choi C."/>
            <person name="Clum A."/>
            <person name="LaButti K.M."/>
            <person name="Lindquist E.A."/>
            <person name="Yee Ngan C."/>
            <person name="Ohm R.A."/>
            <person name="Salamov A.A."/>
            <person name="Grigoriev I.V."/>
            <person name="Spatafora J.W."/>
            <person name="Berbee M.L."/>
        </authorList>
    </citation>
    <scope>NUCLEOTIDE SEQUENCE [LARGE SCALE GENOMIC DNA]</scope>
    <source>
        <strain evidence="1 2">NRRL 28638</strain>
    </source>
</reference>
<dbReference type="GO" id="GO:0019901">
    <property type="term" value="F:protein kinase binding"/>
    <property type="evidence" value="ECO:0007669"/>
    <property type="project" value="InterPro"/>
</dbReference>
<dbReference type="Pfam" id="PF08613">
    <property type="entry name" value="Cyclin"/>
    <property type="match status" value="1"/>
</dbReference>
<dbReference type="GO" id="GO:0016538">
    <property type="term" value="F:cyclin-dependent protein serine/threonine kinase regulator activity"/>
    <property type="evidence" value="ECO:0007669"/>
    <property type="project" value="TreeGrafter"/>
</dbReference>
<accession>A0A137NYU8</accession>
<dbReference type="OrthoDB" id="1060854at2759"/>
<sequence>MSLTSYDLPTSSVEDTLHLIATYLESITKTNDQIPHDMVTPYHARSIPSISIAAYLNRIHHFCPATNEAYLAALIYLQRATKLGLEHDATYILMDSYSIHRLLITSIMVGAKFFCDLFYTNCRYAKVGGVPVDELNKLEVEFLKLTQFEFTVQPDELQRLGDDLTQFYDYFTLTPPLSGSSTFSSVPNSPPHPSVVVSQPVHTMEESAYSAKNAYTAESDSHFDTRSNHALQQTY</sequence>
<organism evidence="1 2">
    <name type="scientific">Conidiobolus coronatus (strain ATCC 28846 / CBS 209.66 / NRRL 28638)</name>
    <name type="common">Delacroixia coronata</name>
    <dbReference type="NCBI Taxonomy" id="796925"/>
    <lineage>
        <taxon>Eukaryota</taxon>
        <taxon>Fungi</taxon>
        <taxon>Fungi incertae sedis</taxon>
        <taxon>Zoopagomycota</taxon>
        <taxon>Entomophthoromycotina</taxon>
        <taxon>Entomophthoromycetes</taxon>
        <taxon>Entomophthorales</taxon>
        <taxon>Ancylistaceae</taxon>
        <taxon>Conidiobolus</taxon>
    </lineage>
</organism>
<dbReference type="CDD" id="cd20558">
    <property type="entry name" value="CYCLIN_ScPCL7-like"/>
    <property type="match status" value="1"/>
</dbReference>
<evidence type="ECO:0000313" key="1">
    <source>
        <dbReference type="EMBL" id="KXN68010.1"/>
    </source>
</evidence>
<dbReference type="InterPro" id="IPR013922">
    <property type="entry name" value="Cyclin_PHO80-like"/>
</dbReference>
<dbReference type="GO" id="GO:0000307">
    <property type="term" value="C:cyclin-dependent protein kinase holoenzyme complex"/>
    <property type="evidence" value="ECO:0007669"/>
    <property type="project" value="TreeGrafter"/>
</dbReference>
<dbReference type="Gene3D" id="1.10.472.10">
    <property type="entry name" value="Cyclin-like"/>
    <property type="match status" value="1"/>
</dbReference>
<dbReference type="AlphaFoldDB" id="A0A137NYU8"/>
<dbReference type="GO" id="GO:0005634">
    <property type="term" value="C:nucleus"/>
    <property type="evidence" value="ECO:0007669"/>
    <property type="project" value="TreeGrafter"/>
</dbReference>
<evidence type="ECO:0000313" key="2">
    <source>
        <dbReference type="Proteomes" id="UP000070444"/>
    </source>
</evidence>
<dbReference type="Proteomes" id="UP000070444">
    <property type="component" value="Unassembled WGS sequence"/>
</dbReference>
<gene>
    <name evidence="1" type="ORF">CONCODRAFT_79937</name>
</gene>